<dbReference type="InterPro" id="IPR016024">
    <property type="entry name" value="ARM-type_fold"/>
</dbReference>
<protein>
    <submittedName>
        <fullName evidence="3">Uncharacterized protein</fullName>
    </submittedName>
</protein>
<feature type="region of interest" description="Disordered" evidence="2">
    <location>
        <begin position="1594"/>
        <end position="1623"/>
    </location>
</feature>
<gene>
    <name evidence="3" type="ORF">TrLO_g5620</name>
</gene>
<dbReference type="OrthoDB" id="7537227at2759"/>
<feature type="compositionally biased region" description="Basic and acidic residues" evidence="2">
    <location>
        <begin position="93"/>
        <end position="109"/>
    </location>
</feature>
<feature type="repeat" description="ARM" evidence="1">
    <location>
        <begin position="532"/>
        <end position="574"/>
    </location>
</feature>
<dbReference type="Proteomes" id="UP001165122">
    <property type="component" value="Unassembled WGS sequence"/>
</dbReference>
<reference evidence="4" key="1">
    <citation type="journal article" date="2023" name="Commun. Biol.">
        <title>Genome analysis of Parmales, the sister group of diatoms, reveals the evolutionary specialization of diatoms from phago-mixotrophs to photoautotrophs.</title>
        <authorList>
            <person name="Ban H."/>
            <person name="Sato S."/>
            <person name="Yoshikawa S."/>
            <person name="Yamada K."/>
            <person name="Nakamura Y."/>
            <person name="Ichinomiya M."/>
            <person name="Sato N."/>
            <person name="Blanc-Mathieu R."/>
            <person name="Endo H."/>
            <person name="Kuwata A."/>
            <person name="Ogata H."/>
        </authorList>
    </citation>
    <scope>NUCLEOTIDE SEQUENCE [LARGE SCALE GENOMIC DNA]</scope>
    <source>
        <strain evidence="4">NIES 3700</strain>
    </source>
</reference>
<dbReference type="InterPro" id="IPR000225">
    <property type="entry name" value="Armadillo"/>
</dbReference>
<feature type="compositionally biased region" description="Polar residues" evidence="2">
    <location>
        <begin position="1605"/>
        <end position="1614"/>
    </location>
</feature>
<name>A0A9W7CCQ1_9STRA</name>
<evidence type="ECO:0000313" key="3">
    <source>
        <dbReference type="EMBL" id="GMI05922.1"/>
    </source>
</evidence>
<dbReference type="PANTHER" id="PTHR23315:SF7">
    <property type="entry name" value="U-BOX DOMAIN-CONTAINING PROTEIN 4"/>
    <property type="match status" value="1"/>
</dbReference>
<evidence type="ECO:0000256" key="1">
    <source>
        <dbReference type="PROSITE-ProRule" id="PRU00259"/>
    </source>
</evidence>
<accession>A0A9W7CCQ1</accession>
<dbReference type="InterPro" id="IPR011989">
    <property type="entry name" value="ARM-like"/>
</dbReference>
<organism evidence="3 4">
    <name type="scientific">Triparma laevis f. longispina</name>
    <dbReference type="NCBI Taxonomy" id="1714387"/>
    <lineage>
        <taxon>Eukaryota</taxon>
        <taxon>Sar</taxon>
        <taxon>Stramenopiles</taxon>
        <taxon>Ochrophyta</taxon>
        <taxon>Bolidophyceae</taxon>
        <taxon>Parmales</taxon>
        <taxon>Triparmaceae</taxon>
        <taxon>Triparma</taxon>
    </lineage>
</organism>
<keyword evidence="4" id="KW-1185">Reference proteome</keyword>
<dbReference type="PROSITE" id="PS50176">
    <property type="entry name" value="ARM_REPEAT"/>
    <property type="match status" value="1"/>
</dbReference>
<feature type="region of interest" description="Disordered" evidence="2">
    <location>
        <begin position="211"/>
        <end position="251"/>
    </location>
</feature>
<proteinExistence type="predicted"/>
<dbReference type="Gene3D" id="1.25.10.10">
    <property type="entry name" value="Leucine-rich Repeat Variant"/>
    <property type="match status" value="4"/>
</dbReference>
<feature type="region of interest" description="Disordered" evidence="2">
    <location>
        <begin position="91"/>
        <end position="148"/>
    </location>
</feature>
<feature type="compositionally biased region" description="Basic residues" evidence="2">
    <location>
        <begin position="117"/>
        <end position="126"/>
    </location>
</feature>
<dbReference type="EMBL" id="BRXW01000093">
    <property type="protein sequence ID" value="GMI05922.1"/>
    <property type="molecule type" value="Genomic_DNA"/>
</dbReference>
<dbReference type="Pfam" id="PF05804">
    <property type="entry name" value="KAP"/>
    <property type="match status" value="1"/>
</dbReference>
<dbReference type="SUPFAM" id="SSF48371">
    <property type="entry name" value="ARM repeat"/>
    <property type="match status" value="4"/>
</dbReference>
<sequence>MTLLGRQSRAAAAASERYKDVPKQGRLDALRPYLIKFRCFPENVDNLDTYPISIEELKLLVRRWNMHHERNFWRNHPDKDSVVMALYQKMKQRKEDKARKLQMQKEHSLTGESSSPRHSKQRKHTHFGSADEDDLNHTGNSSSNPVSGMGNLGLSAGFTKNLFKRHMNMEHHDLDMAGDDTHLHEAYLQAVSPEGLLVMSRTDGVAHQVDPRFLKKRSKSHFTDNNNNPEEKKPEEALPSSTLHPAEEQDDRKIRVKRKCAAALLNMSLKEQMETQFAEEGGLESLLELALSTKDRETLTYCMSCILNLSGEGRADSKLFDFGIIKAISQLSLETSDPRVMQYCAKSLCFFTQLEDIEERLISMGIIPPLTKLTINADNPVSVMIACKGLHNLSPILTGSMADSVNKHIMDCVKRLTVLNIPFLSSFCGEVVQNLSCLLNARQKIADEGAIEVLNTLIRNSPNSRTMKACAIALCNLSQLKSCTKEMVNMNVIEVITDMLKTDHEETVYLCTLVLSNLTAQTELRQKVANKNGIPVLCSLLSSKSARTSAVASKSLANFATDENTRGAVITSRGVPPLIGLLSGDAEGPRHDALGALCNLLSFEDTYMSVISSGVIPALKSIMHHDMHWEGISLGLFNISTWQNVHMMLVDQGGAEMLTQLLLNKELTYLIPQNLASLASIVRSSDTHEKLMKTNLVKALWVPIQNAIPEGSATAELDRPTASKISSILMYLSTTEASAKKLVSDGAVLSLVQLARQEYEEAKMCASAMFYNLSLKKVLTDHGFLDALIATANTSDTSSPRLVWCAQTFSNLSTYPRGRTMFGKEVIKVAPCLAQMMRSGHKEASVIQRHCAIALCNSLSVWLKSSDIEEMKENGVVQDLIVVSVLRVNVDYIKETLAKALFNLLITKDTRELMVNQGIMSSLIRLAKQVQTSEVISLCVTALQNLTCEEKLASTYADTLMEMNAIHVLVVQTVTPMAHIEVKKMCGSALSNLSRLATTHHYFLKEPNLCHALIKISSIRHSEEWVEKCAEVIWNLTAYAENHQALLDQKVVHCIGHIIENGNAACRVLGVCSLANLSINPVGFQQVSEDGMFILVATMKHTFMPIETKMNALRAVCNLVVEYPESRKIAVEEDLVPSLGMMMKSLMGGGGDGNEEDLMIVAKIMREISFYSNGHVTIQDSKGGNILLRLSKLENAEIKADVSTAILNLSTCNFVTQLIEDGVVEAIYWLTLQDLLGLTKTVYERCASIIRNLTANPKAVGRVVLESKIMMVLGKMIEYPSPLIKYHACVSLYNISCYTDSQELFVRSSPGIIHYLVALAEESEDAHGLLMRNICSAALHQYPQDLLKNDPKVTNILMALLSMDTSILDDCEVTITDSDMTTKLKKGWELVTTTCEYAGTEVVQSWLNIVVERLLTFIPGKVEGETLKAVEVGSSDGPKLQSGARRAGDFKKMMIEHVKQTSKDFAVPIPGAEITMEAKIELFKKEEKVGEDEDDDLVLSHDYHIPGSHFKGEETDGLGHEDVSEDERRFPVSPGITKLPPVNAPIPPTEESFFDQDHRNSVTLLTSMGSQSNIGNSPKLSMRSSFTTRIQGSMPLIPDSAKGISGTSKSSVPGQKQMARRESMRQNFKAAQMKKATKLENDYKDMLLLKSNNLY</sequence>
<dbReference type="PANTHER" id="PTHR23315">
    <property type="entry name" value="U BOX DOMAIN-CONTAINING"/>
    <property type="match status" value="1"/>
</dbReference>
<evidence type="ECO:0000256" key="2">
    <source>
        <dbReference type="SAM" id="MobiDB-lite"/>
    </source>
</evidence>
<feature type="compositionally biased region" description="Polar residues" evidence="2">
    <location>
        <begin position="137"/>
        <end position="146"/>
    </location>
</feature>
<comment type="caution">
    <text evidence="3">The sequence shown here is derived from an EMBL/GenBank/DDBJ whole genome shotgun (WGS) entry which is preliminary data.</text>
</comment>
<evidence type="ECO:0000313" key="4">
    <source>
        <dbReference type="Proteomes" id="UP001165122"/>
    </source>
</evidence>
<dbReference type="SMART" id="SM00185">
    <property type="entry name" value="ARM"/>
    <property type="match status" value="14"/>
</dbReference>